<dbReference type="Gene3D" id="3.40.710.10">
    <property type="entry name" value="DD-peptidase/beta-lactamase superfamily"/>
    <property type="match status" value="2"/>
</dbReference>
<dbReference type="SUPFAM" id="SSF56601">
    <property type="entry name" value="beta-lactamase/transpeptidase-like"/>
    <property type="match status" value="1"/>
</dbReference>
<organism evidence="2 3">
    <name type="scientific">Aquimarina spongiae</name>
    <dbReference type="NCBI Taxonomy" id="570521"/>
    <lineage>
        <taxon>Bacteria</taxon>
        <taxon>Pseudomonadati</taxon>
        <taxon>Bacteroidota</taxon>
        <taxon>Flavobacteriia</taxon>
        <taxon>Flavobacteriales</taxon>
        <taxon>Flavobacteriaceae</taxon>
        <taxon>Aquimarina</taxon>
    </lineage>
</organism>
<dbReference type="InterPro" id="IPR001466">
    <property type="entry name" value="Beta-lactam-related"/>
</dbReference>
<reference evidence="3" key="1">
    <citation type="submission" date="2016-11" db="EMBL/GenBank/DDBJ databases">
        <authorList>
            <person name="Varghese N."/>
            <person name="Submissions S."/>
        </authorList>
    </citation>
    <scope>NUCLEOTIDE SEQUENCE [LARGE SCALE GENOMIC DNA]</scope>
    <source>
        <strain evidence="3">DSM 22623</strain>
    </source>
</reference>
<evidence type="ECO:0000259" key="1">
    <source>
        <dbReference type="Pfam" id="PF00144"/>
    </source>
</evidence>
<accession>A0A1M6JI03</accession>
<dbReference type="PANTHER" id="PTHR46825">
    <property type="entry name" value="D-ALANYL-D-ALANINE-CARBOXYPEPTIDASE/ENDOPEPTIDASE AMPH"/>
    <property type="match status" value="1"/>
</dbReference>
<dbReference type="InterPro" id="IPR012338">
    <property type="entry name" value="Beta-lactam/transpept-like"/>
</dbReference>
<evidence type="ECO:0000313" key="3">
    <source>
        <dbReference type="Proteomes" id="UP000184432"/>
    </source>
</evidence>
<dbReference type="AlphaFoldDB" id="A0A1M6JI03"/>
<feature type="domain" description="Beta-lactamase-related" evidence="1">
    <location>
        <begin position="43"/>
        <end position="305"/>
    </location>
</feature>
<dbReference type="InterPro" id="IPR050491">
    <property type="entry name" value="AmpC-like"/>
</dbReference>
<gene>
    <name evidence="2" type="ORF">SAMN04488508_10977</name>
</gene>
<dbReference type="EMBL" id="FQYP01000009">
    <property type="protein sequence ID" value="SHJ46314.1"/>
    <property type="molecule type" value="Genomic_DNA"/>
</dbReference>
<dbReference type="Proteomes" id="UP000184432">
    <property type="component" value="Unassembled WGS sequence"/>
</dbReference>
<name>A0A1M6JI03_9FLAO</name>
<proteinExistence type="predicted"/>
<dbReference type="PANTHER" id="PTHR46825:SF9">
    <property type="entry name" value="BETA-LACTAMASE-RELATED DOMAIN-CONTAINING PROTEIN"/>
    <property type="match status" value="1"/>
</dbReference>
<dbReference type="STRING" id="570521.SAMN04488508_10977"/>
<dbReference type="PROSITE" id="PS51257">
    <property type="entry name" value="PROKAR_LIPOPROTEIN"/>
    <property type="match status" value="1"/>
</dbReference>
<dbReference type="Pfam" id="PF00144">
    <property type="entry name" value="Beta-lactamase"/>
    <property type="match status" value="1"/>
</dbReference>
<evidence type="ECO:0000313" key="2">
    <source>
        <dbReference type="EMBL" id="SHJ46314.1"/>
    </source>
</evidence>
<protein>
    <submittedName>
        <fullName evidence="2">CubicO group peptidase, beta-lactamase class C family</fullName>
    </submittedName>
</protein>
<sequence length="504" mass="57757">MKHYGYLFLLGLLFIGCAKEQQPKFDKTKNFEQELLQLQDFFKIPGLAVVVLEGEETVQEAYFGVSDVERKIALDAEVVFPIASVTKVFSGVLMMKLVEQGKLSLDDSLKTYFPNLPIKEPILIKHVLSHTSQGDEVGKHFYYSSRFGALTKIIEEGSGDTFEAYMKAEIFDPLGLKNTFLLKDSLQLAESNFTVAQPYILEEGTITKGFMDYGSSASAGIVSNLKDLSTFNNALDQDILISKESKELLFKGIEEDLPYGYGIFSEKFQGEPLIWAYGQYDCYSGLWLKVPSKNLSLILLANNNLMSDPARLIYGDVTSSLFALSFLKNYVYQISDMPLFETGASTTTEQAYTNKEFYQKKLLSQALSSSFMARFDVKHMETSKMLLNKVFSEFPNYLEYADINLMHTLSFLKDVAFYRDMESFNDFDQQIEEMGVHLLKQDPHNPYLHMYMGTYFDRKGDVEKTFFHFRQIVEANNFSRNWYTVEAENWLKETKPDYKISKAK</sequence>
<keyword evidence="3" id="KW-1185">Reference proteome</keyword>